<evidence type="ECO:0000256" key="2">
    <source>
        <dbReference type="SAM" id="SignalP"/>
    </source>
</evidence>
<keyword evidence="2" id="KW-0732">Signal</keyword>
<evidence type="ECO:0000313" key="4">
    <source>
        <dbReference type="Proteomes" id="UP000050761"/>
    </source>
</evidence>
<gene>
    <name evidence="3" type="ORF">HPBE_LOCUS14274</name>
</gene>
<dbReference type="EMBL" id="UZAH01028283">
    <property type="protein sequence ID" value="VDO99089.1"/>
    <property type="molecule type" value="Genomic_DNA"/>
</dbReference>
<evidence type="ECO:0000313" key="5">
    <source>
        <dbReference type="WBParaSite" id="HPBE_0001427301-mRNA-1"/>
    </source>
</evidence>
<reference evidence="5" key="2">
    <citation type="submission" date="2019-09" db="UniProtKB">
        <authorList>
            <consortium name="WormBaseParasite"/>
        </authorList>
    </citation>
    <scope>IDENTIFICATION</scope>
</reference>
<protein>
    <submittedName>
        <fullName evidence="5">Secreted protein</fullName>
    </submittedName>
</protein>
<feature type="region of interest" description="Disordered" evidence="1">
    <location>
        <begin position="155"/>
        <end position="177"/>
    </location>
</feature>
<dbReference type="Proteomes" id="UP000050761">
    <property type="component" value="Unassembled WGS sequence"/>
</dbReference>
<accession>A0A3P8A7D2</accession>
<keyword evidence="4" id="KW-1185">Reference proteome</keyword>
<name>A0A183FZR7_HELPZ</name>
<feature type="signal peptide" evidence="2">
    <location>
        <begin position="1"/>
        <end position="18"/>
    </location>
</feature>
<reference evidence="3 4" key="1">
    <citation type="submission" date="2018-11" db="EMBL/GenBank/DDBJ databases">
        <authorList>
            <consortium name="Pathogen Informatics"/>
        </authorList>
    </citation>
    <scope>NUCLEOTIDE SEQUENCE [LARGE SCALE GENOMIC DNA]</scope>
</reference>
<evidence type="ECO:0000313" key="3">
    <source>
        <dbReference type="EMBL" id="VDO99089.1"/>
    </source>
</evidence>
<feature type="chain" id="PRO_5044551785" evidence="2">
    <location>
        <begin position="19"/>
        <end position="177"/>
    </location>
</feature>
<accession>A0A183FZR7</accession>
<dbReference type="WBParaSite" id="HPBE_0001427301-mRNA-1">
    <property type="protein sequence ID" value="HPBE_0001427301-mRNA-1"/>
    <property type="gene ID" value="HPBE_0001427301"/>
</dbReference>
<sequence>MCYSSALILHGVIVLAAADLSSVVELKPGRRIFRRGYGYDYPNQYGNLGPHFFGAGPVPYSASYGGGLYGASGNYNAGSYGVANGRFNGGAGGGYGSYGRPPPGATHSQATSQVTVTKTEWRSGQSSVGEPGLGGGGMSMDLPGTIPPFVDDGNLGVKDGPYSTVGQTAPLAPPSLP</sequence>
<dbReference type="AlphaFoldDB" id="A0A183FZR7"/>
<proteinExistence type="predicted"/>
<evidence type="ECO:0000256" key="1">
    <source>
        <dbReference type="SAM" id="MobiDB-lite"/>
    </source>
</evidence>
<organism evidence="4 5">
    <name type="scientific">Heligmosomoides polygyrus</name>
    <name type="common">Parasitic roundworm</name>
    <dbReference type="NCBI Taxonomy" id="6339"/>
    <lineage>
        <taxon>Eukaryota</taxon>
        <taxon>Metazoa</taxon>
        <taxon>Ecdysozoa</taxon>
        <taxon>Nematoda</taxon>
        <taxon>Chromadorea</taxon>
        <taxon>Rhabditida</taxon>
        <taxon>Rhabditina</taxon>
        <taxon>Rhabditomorpha</taxon>
        <taxon>Strongyloidea</taxon>
        <taxon>Heligmosomidae</taxon>
        <taxon>Heligmosomoides</taxon>
    </lineage>
</organism>